<proteinExistence type="predicted"/>
<name>A0ABZ0UNJ8_9RICK</name>
<reference evidence="2" key="1">
    <citation type="submission" date="2022-10" db="EMBL/GenBank/DDBJ databases">
        <title>Host association and intracellularity evolved multiple times independently in the Rickettsiales.</title>
        <authorList>
            <person name="Castelli M."/>
            <person name="Nardi T."/>
            <person name="Gammuto L."/>
            <person name="Bellinzona G."/>
            <person name="Sabaneyeva E."/>
            <person name="Potekhin A."/>
            <person name="Serra V."/>
            <person name="Petroni G."/>
            <person name="Sassera D."/>
        </authorList>
    </citation>
    <scope>NUCLEOTIDE SEQUENCE [LARGE SCALE GENOMIC DNA]</scope>
    <source>
        <strain evidence="2">US_Bl 11III1</strain>
    </source>
</reference>
<sequence length="736" mass="85622">MTAYIKKLLNMQNKAFGTIKESKFEELYSIIGQISDEIVITKEGELMQAISIEEPSPFEQTETDFKTYIHNMLHSMELEHKKNIAMYIYLVRDYQDLIKLVYSNTNSKLPVTISKNNQFDRALWNNLYIVIVHKGIRNVFSTNKFINRAKLFLYKKTVTEEFERQYKQFSEVVSKLVETVSLYKPKKLKLKQHDNYQESELITFFNYLLTSQHIPHYLEYNDILYDNQAKISDHLDYIVIESDIFQKRFVSTLNFKYPYPLHREHVNTILEIDTNFIICERLIFPEQHQEYSTFLTNLQNLYKITQSTKMMEISSINQTIDEIQDKGGCCMIQITIVAHGESKEELQEKLTKIHTKLAQLGVTTLKEDLYNVSNFLSYFPGNSHYLHRANFSPISNSILLGNTISQRVGNYNGTRFGAPLAILKNIKTQQPFFFDILSCNKVKHTAIIKSPTAINDSNLKDLIKEYIANNKIESFSMSFSEKKYTSSKVAHSQIIELIKRYFQGDYLESVISLIFQNVDLYDGDTQNDAIKQIHIAISATTQEYNLRKLIDEMNESTKRCYLKLLEYYTLMKDITEQIATGNTTTFEIPQSLLSENSTVGFIFFYVILSELCNVHTQNTKPKALYISEISPLLAHPFAEEMIKSLLKQMMLCNLFIIGDLNNKEAIYRTSHNKNPIIKSFRTRILIGDEHFPKKYKQSLGITNETIEEVRNMSKIENSILIIQDDMLTFSTINIGK</sequence>
<protein>
    <submittedName>
        <fullName evidence="2">Type IV secretion system protein VirB4</fullName>
    </submittedName>
</protein>
<dbReference type="Proteomes" id="UP001325140">
    <property type="component" value="Chromosome"/>
</dbReference>
<feature type="domain" description="CagE TrbE VirB component of type IV transporter system central" evidence="1">
    <location>
        <begin position="188"/>
        <end position="388"/>
    </location>
</feature>
<evidence type="ECO:0000259" key="1">
    <source>
        <dbReference type="Pfam" id="PF03135"/>
    </source>
</evidence>
<dbReference type="EMBL" id="CP110343">
    <property type="protein sequence ID" value="WPX97703.1"/>
    <property type="molecule type" value="Genomic_DNA"/>
</dbReference>
<keyword evidence="3" id="KW-1185">Reference proteome</keyword>
<accession>A0ABZ0UNJ8</accession>
<organism evidence="2 3">
    <name type="scientific">Candidatus Fokinia crypta</name>
    <dbReference type="NCBI Taxonomy" id="1920990"/>
    <lineage>
        <taxon>Bacteria</taxon>
        <taxon>Pseudomonadati</taxon>
        <taxon>Pseudomonadota</taxon>
        <taxon>Alphaproteobacteria</taxon>
        <taxon>Rickettsiales</taxon>
        <taxon>Candidatus Midichloriaceae</taxon>
        <taxon>Candidatus Fokinia</taxon>
    </lineage>
</organism>
<dbReference type="RefSeq" id="WP_323722354.1">
    <property type="nucleotide sequence ID" value="NZ_CP110343.1"/>
</dbReference>
<dbReference type="Pfam" id="PF03135">
    <property type="entry name" value="CagE_TrbE_VirB"/>
    <property type="match status" value="1"/>
</dbReference>
<evidence type="ECO:0000313" key="3">
    <source>
        <dbReference type="Proteomes" id="UP001325140"/>
    </source>
</evidence>
<dbReference type="InterPro" id="IPR018145">
    <property type="entry name" value="CagE_TrbE_VirB_cntrl_dom"/>
</dbReference>
<gene>
    <name evidence="2" type="ORF">Fokcrypt_00216</name>
</gene>
<evidence type="ECO:0000313" key="2">
    <source>
        <dbReference type="EMBL" id="WPX97703.1"/>
    </source>
</evidence>